<keyword evidence="1" id="KW-0328">Glycosyltransferase</keyword>
<evidence type="ECO:0000313" key="1">
    <source>
        <dbReference type="EMBL" id="MEW9492188.1"/>
    </source>
</evidence>
<accession>A0ACC6TQV4</accession>
<evidence type="ECO:0000313" key="2">
    <source>
        <dbReference type="Proteomes" id="UP000053480"/>
    </source>
</evidence>
<dbReference type="EMBL" id="JZWS03000015">
    <property type="protein sequence ID" value="MEW9492188.1"/>
    <property type="molecule type" value="Genomic_DNA"/>
</dbReference>
<dbReference type="EC" id="2.4.-.-" evidence="1"/>
<dbReference type="Proteomes" id="UP000053480">
    <property type="component" value="Unassembled WGS sequence"/>
</dbReference>
<comment type="caution">
    <text evidence="1">The sequence shown here is derived from an EMBL/GenBank/DDBJ whole genome shotgun (WGS) entry which is preliminary data.</text>
</comment>
<protein>
    <submittedName>
        <fullName evidence="1">Glycosyltransferase</fullName>
        <ecNumber evidence="1">2.4.-.-</ecNumber>
    </submittedName>
</protein>
<gene>
    <name evidence="1" type="ORF">TQ35_0008335</name>
</gene>
<organism evidence="1 2">
    <name type="scientific">Candidatus Aramenus sulfurataquae</name>
    <dbReference type="NCBI Taxonomy" id="1326980"/>
    <lineage>
        <taxon>Archaea</taxon>
        <taxon>Thermoproteota</taxon>
        <taxon>Thermoprotei</taxon>
        <taxon>Sulfolobales</taxon>
        <taxon>Sulfolobaceae</taxon>
        <taxon>Candidatus Aramenus</taxon>
    </lineage>
</organism>
<sequence length="99" mass="11658">MMLVTIVTYNPDETFVTETIKRIKEKEEKAKVLVIDNHSTKRSPASIPRIVDYFVQFDRNYGLGKAYNYAIRMAKEMGIEYVMLLDQDSEILDNFKPYR</sequence>
<keyword evidence="1" id="KW-0808">Transferase</keyword>
<name>A0ACC6TQV4_9CREN</name>
<reference evidence="1" key="1">
    <citation type="submission" date="2024-07" db="EMBL/GenBank/DDBJ databases">
        <title>Metagenome and Metagenome-Assembled Genomes of Archaea from a hot spring from the geothermal field of Los Azufres, Mexico.</title>
        <authorList>
            <person name="Marin-Paredes R."/>
            <person name="Martinez-Romero E."/>
            <person name="Servin-Garciduenas L.E."/>
        </authorList>
    </citation>
    <scope>NUCLEOTIDE SEQUENCE</scope>
    <source>
        <strain evidence="1">AZ1-454</strain>
    </source>
</reference>
<proteinExistence type="predicted"/>